<dbReference type="EMBL" id="UYSL01022009">
    <property type="protein sequence ID" value="VDL79637.1"/>
    <property type="molecule type" value="Genomic_DNA"/>
</dbReference>
<dbReference type="AlphaFoldDB" id="A0A0N4YGU0"/>
<evidence type="ECO:0000313" key="3">
    <source>
        <dbReference type="WBParaSite" id="NBR_0001604201-mRNA-1"/>
    </source>
</evidence>
<evidence type="ECO:0000313" key="1">
    <source>
        <dbReference type="EMBL" id="VDL79637.1"/>
    </source>
</evidence>
<reference evidence="3" key="1">
    <citation type="submission" date="2017-02" db="UniProtKB">
        <authorList>
            <consortium name="WormBaseParasite"/>
        </authorList>
    </citation>
    <scope>IDENTIFICATION</scope>
</reference>
<dbReference type="Proteomes" id="UP000271162">
    <property type="component" value="Unassembled WGS sequence"/>
</dbReference>
<reference evidence="1 2" key="2">
    <citation type="submission" date="2018-11" db="EMBL/GenBank/DDBJ databases">
        <authorList>
            <consortium name="Pathogen Informatics"/>
        </authorList>
    </citation>
    <scope>NUCLEOTIDE SEQUENCE [LARGE SCALE GENOMIC DNA]</scope>
</reference>
<gene>
    <name evidence="1" type="ORF">NBR_LOCUS16043</name>
</gene>
<organism evidence="3">
    <name type="scientific">Nippostrongylus brasiliensis</name>
    <name type="common">Rat hookworm</name>
    <dbReference type="NCBI Taxonomy" id="27835"/>
    <lineage>
        <taxon>Eukaryota</taxon>
        <taxon>Metazoa</taxon>
        <taxon>Ecdysozoa</taxon>
        <taxon>Nematoda</taxon>
        <taxon>Chromadorea</taxon>
        <taxon>Rhabditida</taxon>
        <taxon>Rhabditina</taxon>
        <taxon>Rhabditomorpha</taxon>
        <taxon>Strongyloidea</taxon>
        <taxon>Heligmosomidae</taxon>
        <taxon>Nippostrongylus</taxon>
    </lineage>
</organism>
<name>A0A0N4YGU0_NIPBR</name>
<protein>
    <submittedName>
        <fullName evidence="3">Ovule protein</fullName>
    </submittedName>
</protein>
<sequence length="72" mass="7932">MTKTDCCSALKKKKIVRVIRVELESFFRLLSVCTLNGFVKDSPKEQSAHGLFVANGCRMALLVTTLAVTIIS</sequence>
<accession>A0A0N4YGU0</accession>
<evidence type="ECO:0000313" key="2">
    <source>
        <dbReference type="Proteomes" id="UP000271162"/>
    </source>
</evidence>
<dbReference type="WBParaSite" id="NBR_0001604201-mRNA-1">
    <property type="protein sequence ID" value="NBR_0001604201-mRNA-1"/>
    <property type="gene ID" value="NBR_0001604201"/>
</dbReference>
<proteinExistence type="predicted"/>
<keyword evidence="2" id="KW-1185">Reference proteome</keyword>